<dbReference type="InterPro" id="IPR057315">
    <property type="entry name" value="Exo_endo_phos_PGAP2IP_C"/>
</dbReference>
<keyword evidence="1" id="KW-0812">Transmembrane</keyword>
<evidence type="ECO:0000256" key="1">
    <source>
        <dbReference type="SAM" id="Phobius"/>
    </source>
</evidence>
<dbReference type="FunCoup" id="F4S835">
    <property type="interactions" value="159"/>
</dbReference>
<dbReference type="InterPro" id="IPR036691">
    <property type="entry name" value="Endo/exonu/phosph_ase_sf"/>
</dbReference>
<keyword evidence="7" id="KW-1185">Reference proteome</keyword>
<dbReference type="PANTHER" id="PTHR14859">
    <property type="entry name" value="CALCOFLUOR WHITE HYPERSENSITIVE PROTEIN PRECURSOR"/>
    <property type="match status" value="1"/>
</dbReference>
<dbReference type="Pfam" id="PF23022">
    <property type="entry name" value="6TM_1st_PGAP2IP"/>
    <property type="match status" value="1"/>
</dbReference>
<feature type="transmembrane region" description="Helical" evidence="1">
    <location>
        <begin position="356"/>
        <end position="374"/>
    </location>
</feature>
<feature type="domain" description="PGAP2IP first transmembrane" evidence="4">
    <location>
        <begin position="243"/>
        <end position="401"/>
    </location>
</feature>
<feature type="transmembrane region" description="Helical" evidence="1">
    <location>
        <begin position="166"/>
        <end position="183"/>
    </location>
</feature>
<gene>
    <name evidence="6" type="ORF">MELLADRAFT_40407</name>
</gene>
<dbReference type="STRING" id="747676.F4S835"/>
<dbReference type="HOGENOM" id="CLU_009808_0_0_1"/>
<dbReference type="FunFam" id="3.60.10.10:FF:000031">
    <property type="entry name" value="Calcofluor white hypersensitive protein"/>
    <property type="match status" value="1"/>
</dbReference>
<dbReference type="OrthoDB" id="68581at2759"/>
<dbReference type="KEGG" id="mlr:MELLADRAFT_40407"/>
<evidence type="ECO:0000259" key="5">
    <source>
        <dbReference type="Pfam" id="PF23226"/>
    </source>
</evidence>
<dbReference type="InterPro" id="IPR051916">
    <property type="entry name" value="GPI-anchor_lipid_remodeler"/>
</dbReference>
<sequence length="940" mass="106381">TSHIQFSASWISFVHTIFALAAFSGALITGLYLHYHKIVKNEWYGYPLEWWPSVSATIGDYYPERSLFHILIAFTSGPRLALVFFSYLFQSHFALRSTASAPLLCLCGLLRTISCGGWVYVTSSDHHDWHDVMMISYLVLTIPWQLGSIYLSPISTHLSGNQYRKRFSLLFFASIIPLVYFYVQHKVRRIPGVYDVLFDSCSILDFAHFEITFSVLSKGFNSFKGFSKIVSDICLVPLCFTGFVFWTTLTALGPTIFYFSVWSMGLDGMEVLLFSTLAPFLLCLPLLRTLLLKLSPILQILSLLSIGSYIIDRDQRFYDDSVIRLQLTASSVGICTFLSVIGFVGPKKEAERKLKGFGLGLILSVLIKYANYSLNPMWPIMRMKNGGYNRIGVILGLWANLEGEEDEEEDEVLPPCWRWWCSSIGLGALLFLIHTLFTDSGTMLAWVWDGYPVKGPTTVKHGYMMIIAMAIGVFIETGSPNDLCSHPIWYGLGVLSTIGLTLFHGWLGFSSGLILCIFSISQLNIFIRSLSNFSRPGGWTSIGLGFGISFLIYDLLELIHTFTVAYAFVPGGEIFREHTPIVLAVVIGLIGIGFFGNQYDKRKEEENELVEEDFVEKGLIRKALGALILGAVLVMWFRTVWKVKEVLPYHPEDRTLKAGIWTVHFGIDSGMWESQRRMRDIFQELELDVIGLLESDLQRIVMGNRDLTQFIAEDLGMYVDLGPGPNKHTWGAALLSKFPIVNSTHHLLPSPKGELAPAIHATLDVFGTMIDVIVSHNGQEEDPKDRELQSIELARIMREAYPRPFIFLGYVVSKPHAPRPAPYQILVEDGKMLDIERSDFDRWCEYILFRGLRRVGYARVTRGSKPAVSDTEIQVGSFQVPPDWIKVDPDRDLSDYVRIEEGLIKPSMRFSNRLMNQGGFKGHQYHVLKEIFGTDVVYYK</sequence>
<dbReference type="AlphaFoldDB" id="F4S835"/>
<feature type="transmembrane region" description="Helical" evidence="1">
    <location>
        <begin position="133"/>
        <end position="154"/>
    </location>
</feature>
<dbReference type="GO" id="GO:0006506">
    <property type="term" value="P:GPI anchor biosynthetic process"/>
    <property type="evidence" value="ECO:0007669"/>
    <property type="project" value="TreeGrafter"/>
</dbReference>
<dbReference type="Pfam" id="PF23021">
    <property type="entry name" value="6TM_2nd_PGAP2IP"/>
    <property type="match status" value="1"/>
</dbReference>
<feature type="transmembrane region" description="Helical" evidence="1">
    <location>
        <begin position="67"/>
        <end position="89"/>
    </location>
</feature>
<reference evidence="7" key="1">
    <citation type="journal article" date="2011" name="Proc. Natl. Acad. Sci. U.S.A.">
        <title>Obligate biotrophy features unraveled by the genomic analysis of rust fungi.</title>
        <authorList>
            <person name="Duplessis S."/>
            <person name="Cuomo C.A."/>
            <person name="Lin Y.-C."/>
            <person name="Aerts A."/>
            <person name="Tisserant E."/>
            <person name="Veneault-Fourrey C."/>
            <person name="Joly D.L."/>
            <person name="Hacquard S."/>
            <person name="Amselem J."/>
            <person name="Cantarel B.L."/>
            <person name="Chiu R."/>
            <person name="Coutinho P.M."/>
            <person name="Feau N."/>
            <person name="Field M."/>
            <person name="Frey P."/>
            <person name="Gelhaye E."/>
            <person name="Goldberg J."/>
            <person name="Grabherr M.G."/>
            <person name="Kodira C.D."/>
            <person name="Kohler A."/>
            <person name="Kuees U."/>
            <person name="Lindquist E.A."/>
            <person name="Lucas S.M."/>
            <person name="Mago R."/>
            <person name="Mauceli E."/>
            <person name="Morin E."/>
            <person name="Murat C."/>
            <person name="Pangilinan J.L."/>
            <person name="Park R."/>
            <person name="Pearson M."/>
            <person name="Quesneville H."/>
            <person name="Rouhier N."/>
            <person name="Sakthikumar S."/>
            <person name="Salamov A.A."/>
            <person name="Schmutz J."/>
            <person name="Selles B."/>
            <person name="Shapiro H."/>
            <person name="Tanguay P."/>
            <person name="Tuskan G.A."/>
            <person name="Henrissat B."/>
            <person name="Van de Peer Y."/>
            <person name="Rouze P."/>
            <person name="Ellis J.G."/>
            <person name="Dodds P.N."/>
            <person name="Schein J.E."/>
            <person name="Zhong S."/>
            <person name="Hamelin R.C."/>
            <person name="Grigoriev I.V."/>
            <person name="Szabo L.J."/>
            <person name="Martin F."/>
        </authorList>
    </citation>
    <scope>NUCLEOTIDE SEQUENCE [LARGE SCALE GENOMIC DNA]</scope>
    <source>
        <strain evidence="7">98AG31 / pathotype 3-4-7</strain>
    </source>
</reference>
<feature type="transmembrane region" description="Helical" evidence="1">
    <location>
        <begin position="233"/>
        <end position="259"/>
    </location>
</feature>
<feature type="transmembrane region" description="Helical" evidence="1">
    <location>
        <begin position="619"/>
        <end position="637"/>
    </location>
</feature>
<dbReference type="SUPFAM" id="SSF56219">
    <property type="entry name" value="DNase I-like"/>
    <property type="match status" value="1"/>
</dbReference>
<feature type="transmembrane region" description="Helical" evidence="1">
    <location>
        <begin position="271"/>
        <end position="287"/>
    </location>
</feature>
<feature type="transmembrane region" description="Helical" evidence="1">
    <location>
        <begin position="323"/>
        <end position="344"/>
    </location>
</feature>
<dbReference type="GeneID" id="18927888"/>
<feature type="transmembrane region" description="Helical" evidence="1">
    <location>
        <begin position="581"/>
        <end position="599"/>
    </location>
</feature>
<accession>F4S835</accession>
<dbReference type="RefSeq" id="XP_007417484.1">
    <property type="nucleotide sequence ID" value="XM_007417422.1"/>
</dbReference>
<evidence type="ECO:0000313" key="6">
    <source>
        <dbReference type="EMBL" id="EGF99223.1"/>
    </source>
</evidence>
<dbReference type="Pfam" id="PF23226">
    <property type="entry name" value="Exo_endo_phos_PGAP2IP"/>
    <property type="match status" value="1"/>
</dbReference>
<feature type="transmembrane region" description="Helical" evidence="1">
    <location>
        <begin position="12"/>
        <end position="35"/>
    </location>
</feature>
<dbReference type="PANTHER" id="PTHR14859:SF1">
    <property type="entry name" value="PGAP2-INTERACTING PROTEIN"/>
    <property type="match status" value="1"/>
</dbReference>
<dbReference type="GO" id="GO:0005783">
    <property type="term" value="C:endoplasmic reticulum"/>
    <property type="evidence" value="ECO:0007669"/>
    <property type="project" value="TreeGrafter"/>
</dbReference>
<dbReference type="EMBL" id="GL883162">
    <property type="protein sequence ID" value="EGF99223.1"/>
    <property type="molecule type" value="Genomic_DNA"/>
</dbReference>
<dbReference type="eggNOG" id="KOG3979">
    <property type="taxonomic scope" value="Eukaryota"/>
</dbReference>
<evidence type="ECO:0000259" key="4">
    <source>
        <dbReference type="Pfam" id="PF23022"/>
    </source>
</evidence>
<protein>
    <recommendedName>
        <fullName evidence="8">Calcofluor white hypersensitive protein</fullName>
    </recommendedName>
</protein>
<feature type="domain" description="PGAP2IP second transmembrane" evidence="3">
    <location>
        <begin position="418"/>
        <end position="599"/>
    </location>
</feature>
<proteinExistence type="predicted"/>
<dbReference type="InParanoid" id="F4S835"/>
<feature type="domain" description="CWH43-like N-terminal" evidence="2">
    <location>
        <begin position="8"/>
        <end position="196"/>
    </location>
</feature>
<dbReference type="Gene3D" id="3.60.10.10">
    <property type="entry name" value="Endonuclease/exonuclease/phosphatase"/>
    <property type="match status" value="1"/>
</dbReference>
<evidence type="ECO:0000259" key="2">
    <source>
        <dbReference type="Pfam" id="PF10277"/>
    </source>
</evidence>
<feature type="domain" description="PGAP2IP C-terminal nuclease-like" evidence="5">
    <location>
        <begin position="654"/>
        <end position="883"/>
    </location>
</feature>
<dbReference type="InterPro" id="IPR019402">
    <property type="entry name" value="CWH43_N"/>
</dbReference>
<evidence type="ECO:0008006" key="8">
    <source>
        <dbReference type="Google" id="ProtNLM"/>
    </source>
</evidence>
<keyword evidence="1" id="KW-0472">Membrane</keyword>
<feature type="transmembrane region" description="Helical" evidence="1">
    <location>
        <begin position="417"/>
        <end position="437"/>
    </location>
</feature>
<keyword evidence="1" id="KW-1133">Transmembrane helix</keyword>
<feature type="transmembrane region" description="Helical" evidence="1">
    <location>
        <begin position="458"/>
        <end position="475"/>
    </location>
</feature>
<evidence type="ECO:0000313" key="7">
    <source>
        <dbReference type="Proteomes" id="UP000001072"/>
    </source>
</evidence>
<dbReference type="VEuPathDB" id="FungiDB:MELLADRAFT_40407"/>
<dbReference type="InterPro" id="IPR053912">
    <property type="entry name" value="PGAP2IP_TM_1nd"/>
</dbReference>
<organism evidence="7">
    <name type="scientific">Melampsora larici-populina (strain 98AG31 / pathotype 3-4-7)</name>
    <name type="common">Poplar leaf rust fungus</name>
    <dbReference type="NCBI Taxonomy" id="747676"/>
    <lineage>
        <taxon>Eukaryota</taxon>
        <taxon>Fungi</taxon>
        <taxon>Dikarya</taxon>
        <taxon>Basidiomycota</taxon>
        <taxon>Pucciniomycotina</taxon>
        <taxon>Pucciniomycetes</taxon>
        <taxon>Pucciniales</taxon>
        <taxon>Melampsoraceae</taxon>
        <taxon>Melampsora</taxon>
    </lineage>
</organism>
<feature type="transmembrane region" description="Helical" evidence="1">
    <location>
        <begin position="101"/>
        <end position="121"/>
    </location>
</feature>
<dbReference type="InterPro" id="IPR053911">
    <property type="entry name" value="PGAP2IP_TM_2nd"/>
</dbReference>
<dbReference type="GO" id="GO:0031505">
    <property type="term" value="P:fungal-type cell wall organization"/>
    <property type="evidence" value="ECO:0007669"/>
    <property type="project" value="TreeGrafter"/>
</dbReference>
<dbReference type="Pfam" id="PF10277">
    <property type="entry name" value="Frag1"/>
    <property type="match status" value="1"/>
</dbReference>
<feature type="non-terminal residue" evidence="6">
    <location>
        <position position="1"/>
    </location>
</feature>
<dbReference type="Proteomes" id="UP000001072">
    <property type="component" value="Unassembled WGS sequence"/>
</dbReference>
<evidence type="ECO:0000259" key="3">
    <source>
        <dbReference type="Pfam" id="PF23021"/>
    </source>
</evidence>
<name>F4S835_MELLP</name>
<feature type="transmembrane region" description="Helical" evidence="1">
    <location>
        <begin position="542"/>
        <end position="569"/>
    </location>
</feature>
<dbReference type="GO" id="GO:0016020">
    <property type="term" value="C:membrane"/>
    <property type="evidence" value="ECO:0007669"/>
    <property type="project" value="GOC"/>
</dbReference>